<comment type="caution">
    <text evidence="1">The sequence shown here is derived from an EMBL/GenBank/DDBJ whole genome shotgun (WGS) entry which is preliminary data.</text>
</comment>
<dbReference type="RefSeq" id="WP_377100335.1">
    <property type="nucleotide sequence ID" value="NZ_JBHTHU010000006.1"/>
</dbReference>
<gene>
    <name evidence="1" type="ORF">ACFQZS_11530</name>
</gene>
<keyword evidence="2" id="KW-1185">Reference proteome</keyword>
<sequence>MNIILVCSSLEPGRDGVGDYSRLLAGALINQGHACALLALNDKFVRSIQHEVQLADDTKVAALRIPTYKLKDNIRDVQSWIIDFNPDWLSLQYVIFGYHNKGLPFNLSKQLSAISQGRKWHIMFHELWLGIAVQESVKLKLWGRIQKYLIKTLIRHLNPRVINTQTPLYQILLQNLGYKATCLPLFSNIPKIESVRKVDNSDSIKLVVFGTIHTGALIKELAADAAAYTLKHKKTVLLTFIGACGSQQEKWVSEWQNAGLSVDIMGKQPAGIVSAVLQNSTIGILSTAVAVAEKSGSFAAMRAHRLPVLNISKPWQPTGVAIDVPLGVTVYEPGSFEKYIASCPVMINNNIGPTEVAKEMLAQLTVY</sequence>
<dbReference type="Proteomes" id="UP001596958">
    <property type="component" value="Unassembled WGS sequence"/>
</dbReference>
<evidence type="ECO:0000313" key="1">
    <source>
        <dbReference type="EMBL" id="MFD0750774.1"/>
    </source>
</evidence>
<protein>
    <submittedName>
        <fullName evidence="1">Uncharacterized protein</fullName>
    </submittedName>
</protein>
<dbReference type="EMBL" id="JBHTHU010000006">
    <property type="protein sequence ID" value="MFD0750774.1"/>
    <property type="molecule type" value="Genomic_DNA"/>
</dbReference>
<dbReference type="Gene3D" id="3.40.50.2000">
    <property type="entry name" value="Glycogen Phosphorylase B"/>
    <property type="match status" value="1"/>
</dbReference>
<reference evidence="2" key="1">
    <citation type="journal article" date="2019" name="Int. J. Syst. Evol. Microbiol.">
        <title>The Global Catalogue of Microorganisms (GCM) 10K type strain sequencing project: providing services to taxonomists for standard genome sequencing and annotation.</title>
        <authorList>
            <consortium name="The Broad Institute Genomics Platform"/>
            <consortium name="The Broad Institute Genome Sequencing Center for Infectious Disease"/>
            <person name="Wu L."/>
            <person name="Ma J."/>
        </authorList>
    </citation>
    <scope>NUCLEOTIDE SEQUENCE [LARGE SCALE GENOMIC DNA]</scope>
    <source>
        <strain evidence="2">CCUG 63418</strain>
    </source>
</reference>
<name>A0ABW2YYV9_9SPHI</name>
<proteinExistence type="predicted"/>
<accession>A0ABW2YYV9</accession>
<organism evidence="1 2">
    <name type="scientific">Mucilaginibacter calamicampi</name>
    <dbReference type="NCBI Taxonomy" id="1302352"/>
    <lineage>
        <taxon>Bacteria</taxon>
        <taxon>Pseudomonadati</taxon>
        <taxon>Bacteroidota</taxon>
        <taxon>Sphingobacteriia</taxon>
        <taxon>Sphingobacteriales</taxon>
        <taxon>Sphingobacteriaceae</taxon>
        <taxon>Mucilaginibacter</taxon>
    </lineage>
</organism>
<evidence type="ECO:0000313" key="2">
    <source>
        <dbReference type="Proteomes" id="UP001596958"/>
    </source>
</evidence>
<dbReference type="SUPFAM" id="SSF53756">
    <property type="entry name" value="UDP-Glycosyltransferase/glycogen phosphorylase"/>
    <property type="match status" value="1"/>
</dbReference>